<protein>
    <submittedName>
        <fullName evidence="2">Uncharacterized protein</fullName>
    </submittedName>
</protein>
<feature type="region of interest" description="Disordered" evidence="1">
    <location>
        <begin position="17"/>
        <end position="74"/>
    </location>
</feature>
<accession>A0AAW1IZE3</accession>
<evidence type="ECO:0000313" key="2">
    <source>
        <dbReference type="EMBL" id="KAK9695670.1"/>
    </source>
</evidence>
<dbReference type="Proteomes" id="UP001458880">
    <property type="component" value="Unassembled WGS sequence"/>
</dbReference>
<proteinExistence type="predicted"/>
<reference evidence="2 3" key="1">
    <citation type="journal article" date="2024" name="BMC Genomics">
        <title>De novo assembly and annotation of Popillia japonica's genome with initial clues to its potential as an invasive pest.</title>
        <authorList>
            <person name="Cucini C."/>
            <person name="Boschi S."/>
            <person name="Funari R."/>
            <person name="Cardaioli E."/>
            <person name="Iannotti N."/>
            <person name="Marturano G."/>
            <person name="Paoli F."/>
            <person name="Bruttini M."/>
            <person name="Carapelli A."/>
            <person name="Frati F."/>
            <person name="Nardi F."/>
        </authorList>
    </citation>
    <scope>NUCLEOTIDE SEQUENCE [LARGE SCALE GENOMIC DNA]</scope>
    <source>
        <strain evidence="2">DMR45628</strain>
    </source>
</reference>
<gene>
    <name evidence="2" type="ORF">QE152_g32410</name>
</gene>
<sequence>MSRGKRLVELALLKFEQEKNKDQSEDIQPIEDDKGRCDGPESDAESEHSLHNTDTDQTVCEENDGNEGVQEQASFDESCELTDGNTDDTFFQNAPIYIGKDKVTKWLKHDPIMKGRTRRLICLV</sequence>
<name>A0AAW1IZE3_POPJA</name>
<comment type="caution">
    <text evidence="2">The sequence shown here is derived from an EMBL/GenBank/DDBJ whole genome shotgun (WGS) entry which is preliminary data.</text>
</comment>
<dbReference type="EMBL" id="JASPKY010000474">
    <property type="protein sequence ID" value="KAK9695670.1"/>
    <property type="molecule type" value="Genomic_DNA"/>
</dbReference>
<dbReference type="AlphaFoldDB" id="A0AAW1IZE3"/>
<keyword evidence="3" id="KW-1185">Reference proteome</keyword>
<feature type="compositionally biased region" description="Basic and acidic residues" evidence="1">
    <location>
        <begin position="31"/>
        <end position="54"/>
    </location>
</feature>
<evidence type="ECO:0000256" key="1">
    <source>
        <dbReference type="SAM" id="MobiDB-lite"/>
    </source>
</evidence>
<organism evidence="2 3">
    <name type="scientific">Popillia japonica</name>
    <name type="common">Japanese beetle</name>
    <dbReference type="NCBI Taxonomy" id="7064"/>
    <lineage>
        <taxon>Eukaryota</taxon>
        <taxon>Metazoa</taxon>
        <taxon>Ecdysozoa</taxon>
        <taxon>Arthropoda</taxon>
        <taxon>Hexapoda</taxon>
        <taxon>Insecta</taxon>
        <taxon>Pterygota</taxon>
        <taxon>Neoptera</taxon>
        <taxon>Endopterygota</taxon>
        <taxon>Coleoptera</taxon>
        <taxon>Polyphaga</taxon>
        <taxon>Scarabaeiformia</taxon>
        <taxon>Scarabaeidae</taxon>
        <taxon>Rutelinae</taxon>
        <taxon>Popillia</taxon>
    </lineage>
</organism>
<evidence type="ECO:0000313" key="3">
    <source>
        <dbReference type="Proteomes" id="UP001458880"/>
    </source>
</evidence>